<dbReference type="Gene3D" id="2.30.30.290">
    <property type="entry name" value="YopX-like domains"/>
    <property type="match status" value="1"/>
</dbReference>
<evidence type="ECO:0000313" key="2">
    <source>
        <dbReference type="EMBL" id="PKE26150.1"/>
    </source>
</evidence>
<protein>
    <recommendedName>
        <fullName evidence="1">YopX protein domain-containing protein</fullName>
    </recommendedName>
</protein>
<dbReference type="InterPro" id="IPR010024">
    <property type="entry name" value="CHP16711"/>
</dbReference>
<dbReference type="Pfam" id="PF09643">
    <property type="entry name" value="YopX"/>
    <property type="match status" value="1"/>
</dbReference>
<proteinExistence type="predicted"/>
<dbReference type="InterPro" id="IPR019096">
    <property type="entry name" value="YopX_protein"/>
</dbReference>
<dbReference type="NCBIfam" id="TIGR01671">
    <property type="entry name" value="phage_TIGR01671"/>
    <property type="match status" value="1"/>
</dbReference>
<reference evidence="2 3" key="1">
    <citation type="submission" date="2017-12" db="EMBL/GenBank/DDBJ databases">
        <title>Genomics of Macrococcus caseolyticus.</title>
        <authorList>
            <person name="MacFadyen A.C."/>
            <person name="Paterson G.K."/>
        </authorList>
    </citation>
    <scope>NUCLEOTIDE SEQUENCE [LARGE SCALE GENOMIC DNA]</scope>
    <source>
        <strain evidence="2 3">5788_EF188</strain>
    </source>
</reference>
<dbReference type="EMBL" id="PIXC01000012">
    <property type="protein sequence ID" value="PKE26150.1"/>
    <property type="molecule type" value="Genomic_DNA"/>
</dbReference>
<dbReference type="InterPro" id="IPR023385">
    <property type="entry name" value="YopX-like_C"/>
</dbReference>
<sequence>MLRRLRFMEGKEMIPKFRIFDKKKKRFLGDFTMEIDKFGIHVLDEFNYVVDEDDRVLMQSTGLTDVNGKEIFEGDIVKVSQDDDYFISFVKNMIEFDCPGFDVPFPDDWNYECNVLSHLMNTDQTIEVIGNIHEHSGLLKENGE</sequence>
<dbReference type="AlphaFoldDB" id="A0A855GLZ4"/>
<evidence type="ECO:0000313" key="3">
    <source>
        <dbReference type="Proteomes" id="UP000233482"/>
    </source>
</evidence>
<name>A0A855GLZ4_9STAP</name>
<feature type="domain" description="YopX protein" evidence="1">
    <location>
        <begin position="16"/>
        <end position="140"/>
    </location>
</feature>
<organism evidence="2 3">
    <name type="scientific">Macrococcoides caseolyticum</name>
    <dbReference type="NCBI Taxonomy" id="69966"/>
    <lineage>
        <taxon>Bacteria</taxon>
        <taxon>Bacillati</taxon>
        <taxon>Bacillota</taxon>
        <taxon>Bacilli</taxon>
        <taxon>Bacillales</taxon>
        <taxon>Staphylococcaceae</taxon>
        <taxon>Macrococcoides</taxon>
    </lineage>
</organism>
<evidence type="ECO:0000259" key="1">
    <source>
        <dbReference type="Pfam" id="PF09643"/>
    </source>
</evidence>
<gene>
    <name evidence="2" type="ORF">CW686_06480</name>
</gene>
<comment type="caution">
    <text evidence="2">The sequence shown here is derived from an EMBL/GenBank/DDBJ whole genome shotgun (WGS) entry which is preliminary data.</text>
</comment>
<dbReference type="Proteomes" id="UP000233482">
    <property type="component" value="Unassembled WGS sequence"/>
</dbReference>
<dbReference type="SUPFAM" id="SSF159006">
    <property type="entry name" value="YopX-like"/>
    <property type="match status" value="1"/>
</dbReference>
<accession>A0A855GLZ4</accession>